<proteinExistence type="predicted"/>
<gene>
    <name evidence="1" type="ORF">BI380_14265</name>
</gene>
<name>A0ABM6E4L0_9BURK</name>
<protein>
    <recommendedName>
        <fullName evidence="3">DUF4224 domain-containing protein</fullName>
    </recommendedName>
</protein>
<sequence length="70" mass="7860">MTDIELIAHYGGPAKFARLLRLDGDRGVRRVCNWKVRGIPPAIKVAFPSLFKIQTKRRKPAAQHAEQAHG</sequence>
<evidence type="ECO:0000313" key="1">
    <source>
        <dbReference type="EMBL" id="AOV02420.1"/>
    </source>
</evidence>
<dbReference type="EMBL" id="CP017420">
    <property type="protein sequence ID" value="AOV02420.1"/>
    <property type="molecule type" value="Genomic_DNA"/>
</dbReference>
<dbReference type="Proteomes" id="UP000095607">
    <property type="component" value="Chromosome"/>
</dbReference>
<keyword evidence="2" id="KW-1185">Reference proteome</keyword>
<organism evidence="1 2">
    <name type="scientific">Delftia tsuruhatensis</name>
    <dbReference type="NCBI Taxonomy" id="180282"/>
    <lineage>
        <taxon>Bacteria</taxon>
        <taxon>Pseudomonadati</taxon>
        <taxon>Pseudomonadota</taxon>
        <taxon>Betaproteobacteria</taxon>
        <taxon>Burkholderiales</taxon>
        <taxon>Comamonadaceae</taxon>
        <taxon>Delftia</taxon>
    </lineage>
</organism>
<reference evidence="1 2" key="1">
    <citation type="submission" date="2016-09" db="EMBL/GenBank/DDBJ databases">
        <title>Complete genome sequence of Deltia acidovorans CM13 isolated from murine proximal colonic tissue.</title>
        <authorList>
            <person name="Saffarian A."/>
        </authorList>
    </citation>
    <scope>NUCLEOTIDE SEQUENCE [LARGE SCALE GENOMIC DNA]</scope>
    <source>
        <strain evidence="1 2">CM13</strain>
    </source>
</reference>
<evidence type="ECO:0008006" key="3">
    <source>
        <dbReference type="Google" id="ProtNLM"/>
    </source>
</evidence>
<accession>A0ABM6E4L0</accession>
<evidence type="ECO:0000313" key="2">
    <source>
        <dbReference type="Proteomes" id="UP000095607"/>
    </source>
</evidence>
<dbReference type="RefSeq" id="WP_046239058.1">
    <property type="nucleotide sequence ID" value="NZ_CBCSDN010000083.1"/>
</dbReference>